<evidence type="ECO:0008006" key="11">
    <source>
        <dbReference type="Google" id="ProtNLM"/>
    </source>
</evidence>
<evidence type="ECO:0000313" key="9">
    <source>
        <dbReference type="EMBL" id="RZI46664.1"/>
    </source>
</evidence>
<comment type="caution">
    <text evidence="9">The sequence shown here is derived from an EMBL/GenBank/DDBJ whole genome shotgun (WGS) entry which is preliminary data.</text>
</comment>
<comment type="subcellular location">
    <subcellularLocation>
        <location evidence="1">Cell envelope</location>
    </subcellularLocation>
    <subcellularLocation>
        <location evidence="2">Cell outer membrane</location>
    </subcellularLocation>
    <subcellularLocation>
        <location evidence="3">Secreted</location>
    </subcellularLocation>
</comment>
<evidence type="ECO:0000256" key="3">
    <source>
        <dbReference type="ARBA" id="ARBA00004613"/>
    </source>
</evidence>
<dbReference type="OrthoDB" id="7195851at2"/>
<dbReference type="Proteomes" id="UP000293550">
    <property type="component" value="Unassembled WGS sequence"/>
</dbReference>
<name>A0A4Q7DKN8_9PROT</name>
<dbReference type="NCBIfam" id="TIGR01376">
    <property type="entry name" value="POMP_repeat"/>
    <property type="match status" value="2"/>
</dbReference>
<evidence type="ECO:0000256" key="6">
    <source>
        <dbReference type="ARBA" id="ARBA00023136"/>
    </source>
</evidence>
<gene>
    <name evidence="9" type="ORF">EQU50_03515</name>
</gene>
<dbReference type="Pfam" id="PF02415">
    <property type="entry name" value="Chlam_PMP"/>
    <property type="match status" value="4"/>
</dbReference>
<dbReference type="AlphaFoldDB" id="A0A4Q7DKN8"/>
<protein>
    <recommendedName>
        <fullName evidence="11">Right-handed parallel beta-helix repeat-containing protein</fullName>
    </recommendedName>
</protein>
<dbReference type="PROSITE" id="PS51257">
    <property type="entry name" value="PROKAR_LIPOPROTEIN"/>
    <property type="match status" value="1"/>
</dbReference>
<dbReference type="GO" id="GO:0005576">
    <property type="term" value="C:extracellular region"/>
    <property type="evidence" value="ECO:0007669"/>
    <property type="project" value="UniProtKB-SubCell"/>
</dbReference>
<evidence type="ECO:0000256" key="5">
    <source>
        <dbReference type="ARBA" id="ARBA00022729"/>
    </source>
</evidence>
<proteinExistence type="predicted"/>
<evidence type="ECO:0000313" key="10">
    <source>
        <dbReference type="Proteomes" id="UP000293550"/>
    </source>
</evidence>
<evidence type="ECO:0000256" key="4">
    <source>
        <dbReference type="ARBA" id="ARBA00022525"/>
    </source>
</evidence>
<keyword evidence="5 8" id="KW-0732">Signal</keyword>
<evidence type="ECO:0000256" key="2">
    <source>
        <dbReference type="ARBA" id="ARBA00004442"/>
    </source>
</evidence>
<feature type="chain" id="PRO_5020771162" description="Right-handed parallel beta-helix repeat-containing protein" evidence="8">
    <location>
        <begin position="19"/>
        <end position="910"/>
    </location>
</feature>
<sequence length="910" mass="90777">MRSSLFLLGVSLSAMSCAYGNVAMLSDSGAPSNPLGSSPYATINAALNAAATGGTAGVPLTTTPVLTLTGDDTAETTENTLPSTITSLTINGGGHTIPRQTGAGNFTLLRLSGTLDIYPSNVTFSNFSNNSTLGAIVGGVGVNLNHSSISGDTTSNVIFSGNNSLVGGVYGTQGVVSFTNTNLVTLTSNSADAGGAISCNGLTLSGTRLVTFSNNSAGDGGAIWSRSDVDISGPTAFTNNTARRWGGAVFMANPDFATYLSYNVTNPVTLNPQYSTPALATAANVGGDNDIAAAISAAMFIKAGTGTLTLNTVNVNWLGNTTVNAGSLIIGDSSHTSAQWGPNPSASPSQGTPGTITVNGGTLGGYGQIHASAVTFGAGSTWQVGFDSAHPTVARLNVTGALSLDPRTIIDATQVTLTPGTNYTMATYGTLIGSLSAVNILQHNPSSSLSLSQTGSGPYTLSLTLTAVPPIPAVPTILTAGSDGTNHTSLHGALTTTASTTPSLTFTTAADTVEATSTNLSSFTGGVSITGAAGGTTIIPATGFTGSLLTTSGSNALLLKPSNLTFSGFSSTDSNFPGSVISCANALTINPTNQVTFTGNSSSVSTAYAGAISAGQVTITGTKPMAFTGNTSSNGGKGGAAISSSGAVQISSPVTFTENSVMGSANGGAIYSLGQVEISEPATFKGNSSVNRGGAIYAPAVGLTDTQFANNTATTSGGAVYTTGNFTYNVTKAVTLNPQYSTSTAATAASVGGDNDIACQGGGSMFTVNAAVGKTGTLTLNTVNANWLGGTTVNAGGLIIGDSSNPSAQWGSAVNRGAINVGSTTGAVTGGTLGGYGTIYATSVNFVPQTGTQSTWLIGINPTGTTPPCGVLNMTGQLTLPSNIEMMDLWHQLFQLVVLTLWRQGILTIY</sequence>
<feature type="signal peptide" evidence="8">
    <location>
        <begin position="1"/>
        <end position="18"/>
    </location>
</feature>
<accession>A0A4Q7DKN8</accession>
<dbReference type="InterPro" id="IPR011050">
    <property type="entry name" value="Pectin_lyase_fold/virulence"/>
</dbReference>
<evidence type="ECO:0000256" key="8">
    <source>
        <dbReference type="SAM" id="SignalP"/>
    </source>
</evidence>
<dbReference type="EMBL" id="SCFB01000004">
    <property type="protein sequence ID" value="RZI46664.1"/>
    <property type="molecule type" value="Genomic_DNA"/>
</dbReference>
<dbReference type="SUPFAM" id="SSF51126">
    <property type="entry name" value="Pectin lyase-like"/>
    <property type="match status" value="1"/>
</dbReference>
<organism evidence="9 10">
    <name type="scientific">Candidatus Finniella inopinata</name>
    <dbReference type="NCBI Taxonomy" id="1696036"/>
    <lineage>
        <taxon>Bacteria</taxon>
        <taxon>Pseudomonadati</taxon>
        <taxon>Pseudomonadota</taxon>
        <taxon>Alphaproteobacteria</taxon>
        <taxon>Holosporales</taxon>
        <taxon>Candidatus Paracaedibacteraceae</taxon>
        <taxon>Candidatus Finniella</taxon>
    </lineage>
</organism>
<evidence type="ECO:0000256" key="7">
    <source>
        <dbReference type="ARBA" id="ARBA00023237"/>
    </source>
</evidence>
<dbReference type="GO" id="GO:0009279">
    <property type="term" value="C:cell outer membrane"/>
    <property type="evidence" value="ECO:0007669"/>
    <property type="project" value="UniProtKB-SubCell"/>
</dbReference>
<keyword evidence="6" id="KW-0472">Membrane</keyword>
<keyword evidence="4" id="KW-0964">Secreted</keyword>
<keyword evidence="10" id="KW-1185">Reference proteome</keyword>
<evidence type="ECO:0000256" key="1">
    <source>
        <dbReference type="ARBA" id="ARBA00004196"/>
    </source>
</evidence>
<dbReference type="InterPro" id="IPR003368">
    <property type="entry name" value="POMP_repeat"/>
</dbReference>
<keyword evidence="7" id="KW-0998">Cell outer membrane</keyword>
<reference evidence="9 10" key="1">
    <citation type="submission" date="2018-10" db="EMBL/GenBank/DDBJ databases">
        <title>An updated phylogeny of the Alphaproteobacteria reveals that the parasitic Rickettsiales and Holosporales have independent origins.</title>
        <authorList>
            <person name="Munoz-Gomez S.A."/>
            <person name="Hess S."/>
            <person name="Burger G."/>
            <person name="Lang B.F."/>
            <person name="Susko E."/>
            <person name="Slamovits C.H."/>
            <person name="Roger A.J."/>
        </authorList>
    </citation>
    <scope>NUCLEOTIDE SEQUENCE [LARGE SCALE GENOMIC DNA]</scope>
    <source>
        <strain evidence="9">HOLO01</strain>
    </source>
</reference>
<dbReference type="RefSeq" id="WP_130153760.1">
    <property type="nucleotide sequence ID" value="NZ_SCFB01000004.1"/>
</dbReference>